<evidence type="ECO:0000313" key="3">
    <source>
        <dbReference type="Proteomes" id="UP001152320"/>
    </source>
</evidence>
<keyword evidence="1" id="KW-1133">Transmembrane helix</keyword>
<dbReference type="AlphaFoldDB" id="A0A9Q1C0N5"/>
<gene>
    <name evidence="2" type="ORF">HOLleu_19931</name>
</gene>
<proteinExistence type="predicted"/>
<accession>A0A9Q1C0N5</accession>
<feature type="transmembrane region" description="Helical" evidence="1">
    <location>
        <begin position="62"/>
        <end position="83"/>
    </location>
</feature>
<keyword evidence="1" id="KW-0812">Transmembrane</keyword>
<dbReference type="Proteomes" id="UP001152320">
    <property type="component" value="Chromosome 9"/>
</dbReference>
<protein>
    <submittedName>
        <fullName evidence="2">Uncharacterized protein</fullName>
    </submittedName>
</protein>
<sequence length="139" mass="15056">MEVRSTCASFKVIENHSKIPQFCPKPLPKFGPLPSLPDFPDRKCDFLIEQAASTAECCGSSAITVCLVLLALLSLLIILVLFLRHWKRKLSRVAVDIGNVTGTKKTSTDVKLIRVTVTPTKDSNGVSNGTSMEAPKGTV</sequence>
<evidence type="ECO:0000256" key="1">
    <source>
        <dbReference type="SAM" id="Phobius"/>
    </source>
</evidence>
<keyword evidence="3" id="KW-1185">Reference proteome</keyword>
<organism evidence="2 3">
    <name type="scientific">Holothuria leucospilota</name>
    <name type="common">Black long sea cucumber</name>
    <name type="synonym">Mertensiothuria leucospilota</name>
    <dbReference type="NCBI Taxonomy" id="206669"/>
    <lineage>
        <taxon>Eukaryota</taxon>
        <taxon>Metazoa</taxon>
        <taxon>Echinodermata</taxon>
        <taxon>Eleutherozoa</taxon>
        <taxon>Echinozoa</taxon>
        <taxon>Holothuroidea</taxon>
        <taxon>Aspidochirotacea</taxon>
        <taxon>Aspidochirotida</taxon>
        <taxon>Holothuriidae</taxon>
        <taxon>Holothuria</taxon>
    </lineage>
</organism>
<name>A0A9Q1C0N5_HOLLE</name>
<comment type="caution">
    <text evidence="2">The sequence shown here is derived from an EMBL/GenBank/DDBJ whole genome shotgun (WGS) entry which is preliminary data.</text>
</comment>
<reference evidence="2" key="1">
    <citation type="submission" date="2021-10" db="EMBL/GenBank/DDBJ databases">
        <title>Tropical sea cucumber genome reveals ecological adaptation and Cuvierian tubules defense mechanism.</title>
        <authorList>
            <person name="Chen T."/>
        </authorList>
    </citation>
    <scope>NUCLEOTIDE SEQUENCE</scope>
    <source>
        <strain evidence="2">Nanhai2018</strain>
        <tissue evidence="2">Muscle</tissue>
    </source>
</reference>
<evidence type="ECO:0000313" key="2">
    <source>
        <dbReference type="EMBL" id="KAJ8036065.1"/>
    </source>
</evidence>
<dbReference type="EMBL" id="JAIZAY010000009">
    <property type="protein sequence ID" value="KAJ8036065.1"/>
    <property type="molecule type" value="Genomic_DNA"/>
</dbReference>
<keyword evidence="1" id="KW-0472">Membrane</keyword>